<dbReference type="Pfam" id="PF08544">
    <property type="entry name" value="GHMP_kinases_C"/>
    <property type="match status" value="1"/>
</dbReference>
<keyword evidence="17" id="KW-1185">Reference proteome</keyword>
<evidence type="ECO:0000256" key="8">
    <source>
        <dbReference type="ARBA" id="ARBA00022741"/>
    </source>
</evidence>
<comment type="catalytic activity">
    <reaction evidence="11 13">
        <text>L-homoserine + ATP = O-phospho-L-homoserine + ADP + H(+)</text>
        <dbReference type="Rhea" id="RHEA:13985"/>
        <dbReference type="ChEBI" id="CHEBI:15378"/>
        <dbReference type="ChEBI" id="CHEBI:30616"/>
        <dbReference type="ChEBI" id="CHEBI:57476"/>
        <dbReference type="ChEBI" id="CHEBI:57590"/>
        <dbReference type="ChEBI" id="CHEBI:456216"/>
        <dbReference type="EC" id="2.7.1.39"/>
    </reaction>
</comment>
<dbReference type="PANTHER" id="PTHR20861:SF1">
    <property type="entry name" value="HOMOSERINE KINASE"/>
    <property type="match status" value="1"/>
</dbReference>
<evidence type="ECO:0000256" key="12">
    <source>
        <dbReference type="ARBA" id="ARBA00049954"/>
    </source>
</evidence>
<protein>
    <recommendedName>
        <fullName evidence="4 13">Homoserine kinase</fullName>
        <shortName evidence="13">HK</shortName>
        <shortName evidence="13">HSK</shortName>
        <ecNumber evidence="3 13">2.7.1.39</ecNumber>
    </recommendedName>
</protein>
<keyword evidence="7 13" id="KW-0791">Threonine biosynthesis</keyword>
<name>A0ABQ6Z1X4_9ENTE</name>
<dbReference type="Gene3D" id="3.30.70.890">
    <property type="entry name" value="GHMP kinase, C-terminal domain"/>
    <property type="match status" value="1"/>
</dbReference>
<feature type="domain" description="GHMP kinase N-terminal" evidence="14">
    <location>
        <begin position="54"/>
        <end position="131"/>
    </location>
</feature>
<comment type="caution">
    <text evidence="16">The sequence shown here is derived from an EMBL/GenBank/DDBJ whole genome shotgun (WGS) entry which is preliminary data.</text>
</comment>
<dbReference type="HAMAP" id="MF_00384">
    <property type="entry name" value="Homoser_kinase"/>
    <property type="match status" value="1"/>
</dbReference>
<comment type="pathway">
    <text evidence="1 13">Amino-acid biosynthesis; L-threonine biosynthesis; L-threonine from L-aspartate: step 4/5.</text>
</comment>
<dbReference type="Proteomes" id="UP000782705">
    <property type="component" value="Unassembled WGS sequence"/>
</dbReference>
<accession>A0ABQ6Z1X4</accession>
<dbReference type="InterPro" id="IPR000870">
    <property type="entry name" value="Homoserine_kinase"/>
</dbReference>
<evidence type="ECO:0000256" key="5">
    <source>
        <dbReference type="ARBA" id="ARBA00022605"/>
    </source>
</evidence>
<evidence type="ECO:0000256" key="9">
    <source>
        <dbReference type="ARBA" id="ARBA00022777"/>
    </source>
</evidence>
<dbReference type="EMBL" id="MAEL01000014">
    <property type="protein sequence ID" value="KAF1305536.1"/>
    <property type="molecule type" value="Genomic_DNA"/>
</dbReference>
<dbReference type="InterPro" id="IPR006204">
    <property type="entry name" value="GHMP_kinase_N_dom"/>
</dbReference>
<dbReference type="Pfam" id="PF00288">
    <property type="entry name" value="GHMP_kinases_N"/>
    <property type="match status" value="1"/>
</dbReference>
<evidence type="ECO:0000256" key="13">
    <source>
        <dbReference type="HAMAP-Rule" id="MF_00384"/>
    </source>
</evidence>
<dbReference type="SUPFAM" id="SSF55060">
    <property type="entry name" value="GHMP Kinase, C-terminal domain"/>
    <property type="match status" value="1"/>
</dbReference>
<evidence type="ECO:0000256" key="6">
    <source>
        <dbReference type="ARBA" id="ARBA00022679"/>
    </source>
</evidence>
<keyword evidence="5 13" id="KW-0028">Amino-acid biosynthesis</keyword>
<keyword evidence="6 13" id="KW-0808">Transferase</keyword>
<evidence type="ECO:0000256" key="1">
    <source>
        <dbReference type="ARBA" id="ARBA00005015"/>
    </source>
</evidence>
<keyword evidence="10 13" id="KW-0067">ATP-binding</keyword>
<dbReference type="PRINTS" id="PR00958">
    <property type="entry name" value="HOMSERKINASE"/>
</dbReference>
<gene>
    <name evidence="13" type="primary">thrB</name>
    <name evidence="16" type="ORF">BAU17_07555</name>
</gene>
<dbReference type="InterPro" id="IPR014721">
    <property type="entry name" value="Ribsml_uS5_D2-typ_fold_subgr"/>
</dbReference>
<dbReference type="NCBIfam" id="TIGR00191">
    <property type="entry name" value="thrB"/>
    <property type="match status" value="1"/>
</dbReference>
<evidence type="ECO:0000256" key="4">
    <source>
        <dbReference type="ARBA" id="ARBA00017858"/>
    </source>
</evidence>
<dbReference type="InterPro" id="IPR006203">
    <property type="entry name" value="GHMP_knse_ATP-bd_CS"/>
</dbReference>
<dbReference type="PROSITE" id="PS00627">
    <property type="entry name" value="GHMP_KINASES_ATP"/>
    <property type="match status" value="1"/>
</dbReference>
<evidence type="ECO:0000256" key="3">
    <source>
        <dbReference type="ARBA" id="ARBA00012078"/>
    </source>
</evidence>
<reference evidence="16 17" key="1">
    <citation type="submission" date="2016-06" db="EMBL/GenBank/DDBJ databases">
        <title>Four novel species of enterococci isolated from chicken manure.</title>
        <authorList>
            <person name="Van Tyne D."/>
        </authorList>
    </citation>
    <scope>NUCLEOTIDE SEQUENCE [LARGE SCALE GENOMIC DNA]</scope>
    <source>
        <strain evidence="16 17">CU12B</strain>
    </source>
</reference>
<dbReference type="InterPro" id="IPR036554">
    <property type="entry name" value="GHMP_kinase_C_sf"/>
</dbReference>
<dbReference type="SUPFAM" id="SSF54211">
    <property type="entry name" value="Ribosomal protein S5 domain 2-like"/>
    <property type="match status" value="1"/>
</dbReference>
<evidence type="ECO:0000256" key="10">
    <source>
        <dbReference type="ARBA" id="ARBA00022840"/>
    </source>
</evidence>
<evidence type="ECO:0000256" key="11">
    <source>
        <dbReference type="ARBA" id="ARBA00049375"/>
    </source>
</evidence>
<evidence type="ECO:0000256" key="2">
    <source>
        <dbReference type="ARBA" id="ARBA00007370"/>
    </source>
</evidence>
<evidence type="ECO:0000259" key="14">
    <source>
        <dbReference type="Pfam" id="PF00288"/>
    </source>
</evidence>
<dbReference type="RefSeq" id="WP_161901212.1">
    <property type="nucleotide sequence ID" value="NZ_MAEL01000014.1"/>
</dbReference>
<sequence length="291" mass="31945">MKIRVPATSANLGPGFDSCGIALSMYLCVEVLEDSDSWEIQHTLGAEIPTDETNLLLQIALKLAPTLTPKKLKMTSDIPLARGLGSSSSVIVAGIELANRLGNLNLSEKRKVEIATQIEGHPDNVAPAITGDFVVACHFNERKEDSVPYVKHYFPECDIIAFIPNTELLTSESRSVLPDSFSYKEAVEASAIANVMIAAVLNSNLPLAGQMMQEDRWHERYRGKLVPHLADIRQICREEGAYGCYLSGAGPTILILTPEDKTEKTMKLLHALDSRAQIEQLSIDREGIQVF</sequence>
<dbReference type="GO" id="GO:0016301">
    <property type="term" value="F:kinase activity"/>
    <property type="evidence" value="ECO:0007669"/>
    <property type="project" value="UniProtKB-KW"/>
</dbReference>
<organism evidence="16 17">
    <name type="scientific">Candidatus Enterococcus willemsii</name>
    <dbReference type="NCBI Taxonomy" id="1857215"/>
    <lineage>
        <taxon>Bacteria</taxon>
        <taxon>Bacillati</taxon>
        <taxon>Bacillota</taxon>
        <taxon>Bacilli</taxon>
        <taxon>Lactobacillales</taxon>
        <taxon>Enterococcaceae</taxon>
        <taxon>Enterococcus</taxon>
    </lineage>
</organism>
<comment type="subcellular location">
    <subcellularLocation>
        <location evidence="13">Cytoplasm</location>
    </subcellularLocation>
</comment>
<evidence type="ECO:0000313" key="16">
    <source>
        <dbReference type="EMBL" id="KAF1305536.1"/>
    </source>
</evidence>
<evidence type="ECO:0000256" key="7">
    <source>
        <dbReference type="ARBA" id="ARBA00022697"/>
    </source>
</evidence>
<feature type="binding site" evidence="13">
    <location>
        <begin position="79"/>
        <end position="89"/>
    </location>
    <ligand>
        <name>ATP</name>
        <dbReference type="ChEBI" id="CHEBI:30616"/>
    </ligand>
</feature>
<evidence type="ECO:0000259" key="15">
    <source>
        <dbReference type="Pfam" id="PF08544"/>
    </source>
</evidence>
<dbReference type="EC" id="2.7.1.39" evidence="3 13"/>
<dbReference type="Gene3D" id="3.30.230.10">
    <property type="match status" value="1"/>
</dbReference>
<dbReference type="InterPro" id="IPR013750">
    <property type="entry name" value="GHMP_kinase_C_dom"/>
</dbReference>
<dbReference type="InterPro" id="IPR020568">
    <property type="entry name" value="Ribosomal_Su5_D2-typ_SF"/>
</dbReference>
<keyword evidence="13" id="KW-0963">Cytoplasm</keyword>
<comment type="similarity">
    <text evidence="2 13">Belongs to the GHMP kinase family. Homoserine kinase subfamily.</text>
</comment>
<proteinExistence type="inferred from homology"/>
<keyword evidence="8 13" id="KW-0547">Nucleotide-binding</keyword>
<dbReference type="PIRSF" id="PIRSF000676">
    <property type="entry name" value="Homoser_kin"/>
    <property type="match status" value="1"/>
</dbReference>
<comment type="function">
    <text evidence="12 13">Catalyzes the ATP-dependent phosphorylation of L-homoserine to L-homoserine phosphate.</text>
</comment>
<feature type="domain" description="GHMP kinase C-terminal" evidence="15">
    <location>
        <begin position="196"/>
        <end position="261"/>
    </location>
</feature>
<evidence type="ECO:0000313" key="17">
    <source>
        <dbReference type="Proteomes" id="UP000782705"/>
    </source>
</evidence>
<dbReference type="PANTHER" id="PTHR20861">
    <property type="entry name" value="HOMOSERINE/4-DIPHOSPHOCYTIDYL-2-C-METHYL-D-ERYTHRITOL KINASE"/>
    <property type="match status" value="1"/>
</dbReference>
<keyword evidence="9 13" id="KW-0418">Kinase</keyword>